<gene>
    <name evidence="1" type="ORF">PAN0_058d6504</name>
</gene>
<reference evidence="2" key="1">
    <citation type="journal article" date="2014" name="Genome Announc.">
        <title>Draft Genome Sequence of the Yeast Pseudozyma antarctica Type Strain JCM10317, a Producer of the Glycolipid Biosurfactants, Mannosylerythritol Lipids.</title>
        <authorList>
            <person name="Saika A."/>
            <person name="Koike H."/>
            <person name="Hori T."/>
            <person name="Fukuoka T."/>
            <person name="Sato S."/>
            <person name="Habe H."/>
            <person name="Kitamoto D."/>
            <person name="Morita T."/>
        </authorList>
    </citation>
    <scope>NUCLEOTIDE SEQUENCE [LARGE SCALE GENOMIC DNA]</scope>
    <source>
        <strain evidence="2">JCM 10317</strain>
    </source>
</reference>
<dbReference type="OrthoDB" id="2542050at2759"/>
<keyword evidence="2" id="KW-1185">Reference proteome</keyword>
<evidence type="ECO:0000313" key="1">
    <source>
        <dbReference type="EMBL" id="GAK68263.1"/>
    </source>
</evidence>
<protein>
    <submittedName>
        <fullName evidence="1">Uncharacterized protein</fullName>
    </submittedName>
</protein>
<dbReference type="AlphaFoldDB" id="A0A081CNL7"/>
<dbReference type="RefSeq" id="XP_014653542.1">
    <property type="nucleotide sequence ID" value="XM_014798056.1"/>
</dbReference>
<accession>A0A081CNL7</accession>
<dbReference type="EMBL" id="DF830125">
    <property type="protein sequence ID" value="GAK68263.1"/>
    <property type="molecule type" value="Genomic_DNA"/>
</dbReference>
<proteinExistence type="predicted"/>
<dbReference type="HOGENOM" id="CLU_1950415_0_0_1"/>
<name>A0A081CNL7_PSEA2</name>
<sequence length="144" mass="15873">MKLSTVSVALGALGAGATFTSAAAVEAVTAVKGPVSWSEVKNHHSKYWKIFAQPRGTDLLNVKPLYHGCKTLDVTAEVRDEVLKTFQNNKDFEFVQTDKNHILANCINCSESILGNYYCTKLSDYIDCTYYGDKKLPKGDEDDA</sequence>
<organism evidence="1 2">
    <name type="scientific">Pseudozyma antarctica</name>
    <name type="common">Yeast</name>
    <name type="synonym">Candida antarctica</name>
    <dbReference type="NCBI Taxonomy" id="84753"/>
    <lineage>
        <taxon>Eukaryota</taxon>
        <taxon>Fungi</taxon>
        <taxon>Dikarya</taxon>
        <taxon>Basidiomycota</taxon>
        <taxon>Ustilaginomycotina</taxon>
        <taxon>Ustilaginomycetes</taxon>
        <taxon>Ustilaginales</taxon>
        <taxon>Ustilaginaceae</taxon>
        <taxon>Moesziomyces</taxon>
    </lineage>
</organism>
<dbReference type="Proteomes" id="UP000053758">
    <property type="component" value="Unassembled WGS sequence"/>
</dbReference>
<dbReference type="GeneID" id="26307310"/>
<evidence type="ECO:0000313" key="2">
    <source>
        <dbReference type="Proteomes" id="UP000053758"/>
    </source>
</evidence>